<dbReference type="InterPro" id="IPR024523">
    <property type="entry name" value="DUF3793"/>
</dbReference>
<dbReference type="EMBL" id="JABACJ020000007">
    <property type="protein sequence ID" value="MBU3875976.1"/>
    <property type="molecule type" value="Genomic_DNA"/>
</dbReference>
<comment type="caution">
    <text evidence="1">The sequence shown here is derived from an EMBL/GenBank/DDBJ whole genome shotgun (WGS) entry which is preliminary data.</text>
</comment>
<accession>A0ABS6D3E4</accession>
<name>A0ABS6D3E4_9FIRM</name>
<organism evidence="1 2">
    <name type="scientific">Faecalicatena faecalis</name>
    <dbReference type="NCBI Taxonomy" id="2726362"/>
    <lineage>
        <taxon>Bacteria</taxon>
        <taxon>Bacillati</taxon>
        <taxon>Bacillota</taxon>
        <taxon>Clostridia</taxon>
        <taxon>Lachnospirales</taxon>
        <taxon>Lachnospiraceae</taxon>
        <taxon>Faecalicatena</taxon>
    </lineage>
</organism>
<evidence type="ECO:0000313" key="1">
    <source>
        <dbReference type="EMBL" id="MBU3875976.1"/>
    </source>
</evidence>
<reference evidence="1 2" key="1">
    <citation type="submission" date="2021-06" db="EMBL/GenBank/DDBJ databases">
        <title>Faecalicatena sp. nov. isolated from porcine feces.</title>
        <authorList>
            <person name="Oh B.S."/>
            <person name="Lee J.H."/>
        </authorList>
    </citation>
    <scope>NUCLEOTIDE SEQUENCE [LARGE SCALE GENOMIC DNA]</scope>
    <source>
        <strain evidence="1 2">AGMB00832</strain>
    </source>
</reference>
<evidence type="ECO:0000313" key="2">
    <source>
        <dbReference type="Proteomes" id="UP000723714"/>
    </source>
</evidence>
<dbReference type="Proteomes" id="UP000723714">
    <property type="component" value="Unassembled WGS sequence"/>
</dbReference>
<proteinExistence type="predicted"/>
<dbReference type="Pfam" id="PF12672">
    <property type="entry name" value="DUF3793"/>
    <property type="match status" value="1"/>
</dbReference>
<gene>
    <name evidence="1" type="ORF">HGO97_009130</name>
</gene>
<dbReference type="RefSeq" id="WP_216241001.1">
    <property type="nucleotide sequence ID" value="NZ_JABACJ020000007.1"/>
</dbReference>
<protein>
    <submittedName>
        <fullName evidence="1">DUF3793 family protein</fullName>
    </submittedName>
</protein>
<keyword evidence="2" id="KW-1185">Reference proteome</keyword>
<sequence>MPAEVLFYFFQHKDARVKLEFQLVFQCAPFLKGLRASCGIMVEKSLYHGLEPIFQETGITYKKLLELEGKYLILLYRRKELGEALSRIGVRSFLRDFGYEERELEKMLRRLSMRTELYTQGKKGFPHEIGVFLGYPIEDVKGFIKNEGKGYLMTGYWKVYSDPVRAKWLFRQYDEAKNYAVNEFLTGMSIYEIVQNRW</sequence>